<dbReference type="Pfam" id="PF09832">
    <property type="entry name" value="DUF2059"/>
    <property type="match status" value="1"/>
</dbReference>
<evidence type="ECO:0000256" key="1">
    <source>
        <dbReference type="SAM" id="SignalP"/>
    </source>
</evidence>
<dbReference type="EMBL" id="CADCTA010000052">
    <property type="protein sequence ID" value="CAA9231490.1"/>
    <property type="molecule type" value="Genomic_DNA"/>
</dbReference>
<proteinExistence type="predicted"/>
<dbReference type="AlphaFoldDB" id="A0A6J4HUK2"/>
<gene>
    <name evidence="3" type="ORF">AVDCRST_MAG42-1154</name>
</gene>
<evidence type="ECO:0000313" key="3">
    <source>
        <dbReference type="EMBL" id="CAA9231490.1"/>
    </source>
</evidence>
<feature type="chain" id="PRO_5026938979" description="DUF2059 domain-containing protein" evidence="1">
    <location>
        <begin position="20"/>
        <end position="160"/>
    </location>
</feature>
<reference evidence="3" key="1">
    <citation type="submission" date="2020-02" db="EMBL/GenBank/DDBJ databases">
        <authorList>
            <person name="Meier V. D."/>
        </authorList>
    </citation>
    <scope>NUCLEOTIDE SEQUENCE</scope>
    <source>
        <strain evidence="3">AVDCRST_MAG42</strain>
    </source>
</reference>
<keyword evidence="1" id="KW-0732">Signal</keyword>
<feature type="domain" description="DUF2059" evidence="2">
    <location>
        <begin position="81"/>
        <end position="140"/>
    </location>
</feature>
<accession>A0A6J4HUK2</accession>
<organism evidence="3">
    <name type="scientific">uncultured Chthoniobacterales bacterium</name>
    <dbReference type="NCBI Taxonomy" id="1836801"/>
    <lineage>
        <taxon>Bacteria</taxon>
        <taxon>Pseudomonadati</taxon>
        <taxon>Verrucomicrobiota</taxon>
        <taxon>Spartobacteria</taxon>
        <taxon>Chthoniobacterales</taxon>
        <taxon>environmental samples</taxon>
    </lineage>
</organism>
<protein>
    <recommendedName>
        <fullName evidence="2">DUF2059 domain-containing protein</fullName>
    </recommendedName>
</protein>
<sequence length="160" mass="17966">MKRIAISLLIACLAVVVQAAEPTPGGSHYKAAEKTLTLMDMETVLRRAIDEMLKAQISQTPGIAPYESVMRQFLMKHMGWDSLKADTIQIYMSEFTEKELEELNRFYETAVGRKMVEKMPALMGKGAELGAKRVQENMPELQSAIAEEAKKQKEASDKKK</sequence>
<dbReference type="InterPro" id="IPR018637">
    <property type="entry name" value="DUF2059"/>
</dbReference>
<name>A0A6J4HUK2_9BACT</name>
<feature type="signal peptide" evidence="1">
    <location>
        <begin position="1"/>
        <end position="19"/>
    </location>
</feature>
<evidence type="ECO:0000259" key="2">
    <source>
        <dbReference type="Pfam" id="PF09832"/>
    </source>
</evidence>